<name>A0A072U165_MEDTR</name>
<gene>
    <name evidence="2" type="primary">25498776</name>
    <name evidence="1" type="ordered locus">MTR_7g068940</name>
</gene>
<dbReference type="ExpressionAtlas" id="A0A072U165">
    <property type="expression patterns" value="differential"/>
</dbReference>
<sequence length="56" mass="6300">MAGGNFLHRVISYFVNEVVVNGLANSPAFQRFAVRTSKNMEEISKKGNNSKMISFY</sequence>
<reference evidence="1 3" key="2">
    <citation type="journal article" date="2014" name="BMC Genomics">
        <title>An improved genome release (version Mt4.0) for the model legume Medicago truncatula.</title>
        <authorList>
            <person name="Tang H."/>
            <person name="Krishnakumar V."/>
            <person name="Bidwell S."/>
            <person name="Rosen B."/>
            <person name="Chan A."/>
            <person name="Zhou S."/>
            <person name="Gentzbittel L."/>
            <person name="Childs K.L."/>
            <person name="Yandell M."/>
            <person name="Gundlach H."/>
            <person name="Mayer K.F."/>
            <person name="Schwartz D.C."/>
            <person name="Town C.D."/>
        </authorList>
    </citation>
    <scope>GENOME REANNOTATION</scope>
    <source>
        <strain evidence="1">A17</strain>
        <strain evidence="2 3">cv. Jemalong A17</strain>
    </source>
</reference>
<reference evidence="2" key="3">
    <citation type="submission" date="2015-04" db="UniProtKB">
        <authorList>
            <consortium name="EnsemblPlants"/>
        </authorList>
    </citation>
    <scope>IDENTIFICATION</scope>
    <source>
        <strain evidence="2">cv. Jemalong A17</strain>
    </source>
</reference>
<dbReference type="PANTHER" id="PTHR34966">
    <property type="entry name" value="OSJNBA0043L24.15 PROTEIN"/>
    <property type="match status" value="1"/>
</dbReference>
<dbReference type="Proteomes" id="UP000002051">
    <property type="component" value="Unassembled WGS sequence"/>
</dbReference>
<protein>
    <submittedName>
        <fullName evidence="1">Plant/T10O8-60 protein</fullName>
    </submittedName>
</protein>
<dbReference type="HOGENOM" id="CLU_3017320_0_0_1"/>
<keyword evidence="3" id="KW-1185">Reference proteome</keyword>
<dbReference type="EMBL" id="CM001223">
    <property type="protein sequence ID" value="KEH23196.1"/>
    <property type="molecule type" value="Genomic_DNA"/>
</dbReference>
<reference evidence="1 3" key="1">
    <citation type="journal article" date="2011" name="Nature">
        <title>The Medicago genome provides insight into the evolution of rhizobial symbioses.</title>
        <authorList>
            <person name="Young N.D."/>
            <person name="Debelle F."/>
            <person name="Oldroyd G.E."/>
            <person name="Geurts R."/>
            <person name="Cannon S.B."/>
            <person name="Udvardi M.K."/>
            <person name="Benedito V.A."/>
            <person name="Mayer K.F."/>
            <person name="Gouzy J."/>
            <person name="Schoof H."/>
            <person name="Van de Peer Y."/>
            <person name="Proost S."/>
            <person name="Cook D.R."/>
            <person name="Meyers B.C."/>
            <person name="Spannagl M."/>
            <person name="Cheung F."/>
            <person name="De Mita S."/>
            <person name="Krishnakumar V."/>
            <person name="Gundlach H."/>
            <person name="Zhou S."/>
            <person name="Mudge J."/>
            <person name="Bharti A.K."/>
            <person name="Murray J.D."/>
            <person name="Naoumkina M.A."/>
            <person name="Rosen B."/>
            <person name="Silverstein K.A."/>
            <person name="Tang H."/>
            <person name="Rombauts S."/>
            <person name="Zhao P.X."/>
            <person name="Zhou P."/>
            <person name="Barbe V."/>
            <person name="Bardou P."/>
            <person name="Bechner M."/>
            <person name="Bellec A."/>
            <person name="Berger A."/>
            <person name="Berges H."/>
            <person name="Bidwell S."/>
            <person name="Bisseling T."/>
            <person name="Choisne N."/>
            <person name="Couloux A."/>
            <person name="Denny R."/>
            <person name="Deshpande S."/>
            <person name="Dai X."/>
            <person name="Doyle J.J."/>
            <person name="Dudez A.M."/>
            <person name="Farmer A.D."/>
            <person name="Fouteau S."/>
            <person name="Franken C."/>
            <person name="Gibelin C."/>
            <person name="Gish J."/>
            <person name="Goldstein S."/>
            <person name="Gonzalez A.J."/>
            <person name="Green P.J."/>
            <person name="Hallab A."/>
            <person name="Hartog M."/>
            <person name="Hua A."/>
            <person name="Humphray S.J."/>
            <person name="Jeong D.H."/>
            <person name="Jing Y."/>
            <person name="Jocker A."/>
            <person name="Kenton S.M."/>
            <person name="Kim D.J."/>
            <person name="Klee K."/>
            <person name="Lai H."/>
            <person name="Lang C."/>
            <person name="Lin S."/>
            <person name="Macmil S.L."/>
            <person name="Magdelenat G."/>
            <person name="Matthews L."/>
            <person name="McCorrison J."/>
            <person name="Monaghan E.L."/>
            <person name="Mun J.H."/>
            <person name="Najar F.Z."/>
            <person name="Nicholson C."/>
            <person name="Noirot C."/>
            <person name="O'Bleness M."/>
            <person name="Paule C.R."/>
            <person name="Poulain J."/>
            <person name="Prion F."/>
            <person name="Qin B."/>
            <person name="Qu C."/>
            <person name="Retzel E.F."/>
            <person name="Riddle C."/>
            <person name="Sallet E."/>
            <person name="Samain S."/>
            <person name="Samson N."/>
            <person name="Sanders I."/>
            <person name="Saurat O."/>
            <person name="Scarpelli C."/>
            <person name="Schiex T."/>
            <person name="Segurens B."/>
            <person name="Severin A.J."/>
            <person name="Sherrier D.J."/>
            <person name="Shi R."/>
            <person name="Sims S."/>
            <person name="Singer S.R."/>
            <person name="Sinharoy S."/>
            <person name="Sterck L."/>
            <person name="Viollet A."/>
            <person name="Wang B.B."/>
            <person name="Wang K."/>
            <person name="Wang M."/>
            <person name="Wang X."/>
            <person name="Warfsmann J."/>
            <person name="Weissenbach J."/>
            <person name="White D.D."/>
            <person name="White J.D."/>
            <person name="Wiley G.B."/>
            <person name="Wincker P."/>
            <person name="Xing Y."/>
            <person name="Yang L."/>
            <person name="Yao Z."/>
            <person name="Ying F."/>
            <person name="Zhai J."/>
            <person name="Zhou L."/>
            <person name="Zuber A."/>
            <person name="Denarie J."/>
            <person name="Dixon R.A."/>
            <person name="May G.D."/>
            <person name="Schwartz D.C."/>
            <person name="Rogers J."/>
            <person name="Quetier F."/>
            <person name="Town C.D."/>
            <person name="Roe B.A."/>
        </authorList>
    </citation>
    <scope>NUCLEOTIDE SEQUENCE [LARGE SCALE GENOMIC DNA]</scope>
    <source>
        <strain evidence="1">A17</strain>
        <strain evidence="2 3">cv. Jemalong A17</strain>
    </source>
</reference>
<evidence type="ECO:0000313" key="3">
    <source>
        <dbReference type="Proteomes" id="UP000002051"/>
    </source>
</evidence>
<evidence type="ECO:0000313" key="2">
    <source>
        <dbReference type="EnsemblPlants" id="KEH23196"/>
    </source>
</evidence>
<proteinExistence type="predicted"/>
<dbReference type="EnsemblPlants" id="KEH23196">
    <property type="protein sequence ID" value="KEH23196"/>
    <property type="gene ID" value="MTR_7g068940"/>
</dbReference>
<dbReference type="PANTHER" id="PTHR34966:SF1">
    <property type="entry name" value="OS04G0508100 PROTEIN"/>
    <property type="match status" value="1"/>
</dbReference>
<organism evidence="1 3">
    <name type="scientific">Medicago truncatula</name>
    <name type="common">Barrel medic</name>
    <name type="synonym">Medicago tribuloides</name>
    <dbReference type="NCBI Taxonomy" id="3880"/>
    <lineage>
        <taxon>Eukaryota</taxon>
        <taxon>Viridiplantae</taxon>
        <taxon>Streptophyta</taxon>
        <taxon>Embryophyta</taxon>
        <taxon>Tracheophyta</taxon>
        <taxon>Spermatophyta</taxon>
        <taxon>Magnoliopsida</taxon>
        <taxon>eudicotyledons</taxon>
        <taxon>Gunneridae</taxon>
        <taxon>Pentapetalae</taxon>
        <taxon>rosids</taxon>
        <taxon>fabids</taxon>
        <taxon>Fabales</taxon>
        <taxon>Fabaceae</taxon>
        <taxon>Papilionoideae</taxon>
        <taxon>50 kb inversion clade</taxon>
        <taxon>NPAAA clade</taxon>
        <taxon>Hologalegina</taxon>
        <taxon>IRL clade</taxon>
        <taxon>Trifolieae</taxon>
        <taxon>Medicago</taxon>
    </lineage>
</organism>
<accession>A0A072U165</accession>
<dbReference type="AlphaFoldDB" id="A0A072U165"/>
<evidence type="ECO:0000313" key="1">
    <source>
        <dbReference type="EMBL" id="KEH23196.1"/>
    </source>
</evidence>
<dbReference type="OrthoDB" id="2101583at2759"/>